<evidence type="ECO:0000256" key="1">
    <source>
        <dbReference type="ARBA" id="ARBA00022990"/>
    </source>
</evidence>
<dbReference type="Proteomes" id="UP000284338">
    <property type="component" value="Unassembled WGS sequence"/>
</dbReference>
<dbReference type="InterPro" id="IPR011006">
    <property type="entry name" value="CheY-like_superfamily"/>
</dbReference>
<dbReference type="GO" id="GO:0045862">
    <property type="term" value="P:positive regulation of proteolysis"/>
    <property type="evidence" value="ECO:0007669"/>
    <property type="project" value="UniProtKB-UniRule"/>
</dbReference>
<dbReference type="AlphaFoldDB" id="A0AA92X7Y3"/>
<dbReference type="HAMAP" id="MF_00958">
    <property type="entry name" value="RssB"/>
    <property type="match status" value="1"/>
</dbReference>
<dbReference type="SMART" id="SM00448">
    <property type="entry name" value="REC"/>
    <property type="match status" value="1"/>
</dbReference>
<feature type="modified residue" description="4-aspartylphosphate" evidence="2 3">
    <location>
        <position position="58"/>
    </location>
</feature>
<dbReference type="SUPFAM" id="SSF52172">
    <property type="entry name" value="CheY-like"/>
    <property type="match status" value="1"/>
</dbReference>
<dbReference type="PANTHER" id="PTHR43228">
    <property type="entry name" value="TWO-COMPONENT RESPONSE REGULATOR"/>
    <property type="match status" value="1"/>
</dbReference>
<dbReference type="InterPro" id="IPR028616">
    <property type="entry name" value="RssB"/>
</dbReference>
<evidence type="ECO:0000256" key="3">
    <source>
        <dbReference type="PROSITE-ProRule" id="PRU00169"/>
    </source>
</evidence>
<evidence type="ECO:0000313" key="5">
    <source>
        <dbReference type="EMBL" id="RJF58851.1"/>
    </source>
</evidence>
<comment type="function">
    <text evidence="2">Regulates the turnover of the sigma S factor (RpoS) by promoting its proteolysis in exponentially growing cells. Acts by binding and delivering RpoS to the ClpXP protease. RssB is not co-degraded with RpoS, but is released from the complex and can initiate a new cycle of RpoS recognition and degradation.</text>
</comment>
<dbReference type="EMBL" id="QYYG01000001">
    <property type="protein sequence ID" value="RJF58851.1"/>
    <property type="molecule type" value="Genomic_DNA"/>
</dbReference>
<name>A0AA92X7Y3_9GAMM</name>
<comment type="subunit">
    <text evidence="2">Binds to RpoS.</text>
</comment>
<dbReference type="PANTHER" id="PTHR43228:SF1">
    <property type="entry name" value="TWO-COMPONENT RESPONSE REGULATOR ARR22"/>
    <property type="match status" value="1"/>
</dbReference>
<dbReference type="PROSITE" id="PS50110">
    <property type="entry name" value="RESPONSE_REGULATORY"/>
    <property type="match status" value="1"/>
</dbReference>
<evidence type="ECO:0000259" key="4">
    <source>
        <dbReference type="PROSITE" id="PS50110"/>
    </source>
</evidence>
<accession>A0AA92X7Y3</accession>
<dbReference type="InterPro" id="IPR036457">
    <property type="entry name" value="PPM-type-like_dom_sf"/>
</dbReference>
<keyword evidence="2" id="KW-0346">Stress response</keyword>
<keyword evidence="2 3" id="KW-0597">Phosphoprotein</keyword>
<dbReference type="Gene3D" id="3.40.50.2300">
    <property type="match status" value="1"/>
</dbReference>
<feature type="domain" description="Response regulatory" evidence="4">
    <location>
        <begin position="9"/>
        <end position="123"/>
    </location>
</feature>
<sequence length="338" mass="37217">MSLPFTHKRILIVEDELVFRSVLVGYLKSLGAETSEATNGLQALSAVDDVHPDLILCDLAMPEMGGIEFVEHLRLQGVQIPVLVISATDKMADIAKVLRLGVQDVLLKPLADLNRLREAVLGCLYPNMFTSPALEEADLLKDWDALSKNPSEAVKLLKQLQPPVQQTVAHCRINYRQLTTSENPGLVLDIAALSDKDLAFYCLDVTRAGDNGVLAALLLRALFNGLLQDHLANQRHRLPQMTTLLKQVNQLLRQGKLEGQFPLLVGYYHAEYKNLILVSAGLHANVNTGDNQIQLSNGVPLGMLGATYMNQISQHCSAWQCQVWGSGGRLRLMLSAEQ</sequence>
<evidence type="ECO:0000313" key="6">
    <source>
        <dbReference type="Proteomes" id="UP000284338"/>
    </source>
</evidence>
<organism evidence="5 6">
    <name type="scientific">Serratia inhibens</name>
    <dbReference type="NCBI Taxonomy" id="2338073"/>
    <lineage>
        <taxon>Bacteria</taxon>
        <taxon>Pseudomonadati</taxon>
        <taxon>Pseudomonadota</taxon>
        <taxon>Gammaproteobacteria</taxon>
        <taxon>Enterobacterales</taxon>
        <taxon>Yersiniaceae</taxon>
        <taxon>Serratia</taxon>
    </lineage>
</organism>
<dbReference type="InterPro" id="IPR052048">
    <property type="entry name" value="ST_Response_Regulator"/>
</dbReference>
<comment type="caution">
    <text evidence="5">The sequence shown here is derived from an EMBL/GenBank/DDBJ whole genome shotgun (WGS) entry which is preliminary data.</text>
</comment>
<dbReference type="RefSeq" id="WP_119804085.1">
    <property type="nucleotide sequence ID" value="NZ_QYYG01000001.1"/>
</dbReference>
<dbReference type="NCBIfam" id="NF007969">
    <property type="entry name" value="PRK10693.1"/>
    <property type="match status" value="1"/>
</dbReference>
<comment type="similarity">
    <text evidence="2">Belongs to the RssB family.</text>
</comment>
<comment type="PTM">
    <text evidence="2">Phosphorylated. Phosphorylation stimulates the interaction with RpoS and, therefore, the proteolysis of RpoS.</text>
</comment>
<proteinExistence type="inferred from homology"/>
<dbReference type="Gene3D" id="3.60.40.10">
    <property type="entry name" value="PPM-type phosphatase domain"/>
    <property type="match status" value="1"/>
</dbReference>
<protein>
    <recommendedName>
        <fullName evidence="2">Regulator of RpoS</fullName>
    </recommendedName>
</protein>
<dbReference type="InterPro" id="IPR001789">
    <property type="entry name" value="Sig_transdc_resp-reg_receiver"/>
</dbReference>
<evidence type="ECO:0000256" key="2">
    <source>
        <dbReference type="HAMAP-Rule" id="MF_00958"/>
    </source>
</evidence>
<dbReference type="GO" id="GO:0000160">
    <property type="term" value="P:phosphorelay signal transduction system"/>
    <property type="evidence" value="ECO:0007669"/>
    <property type="project" value="InterPro"/>
</dbReference>
<gene>
    <name evidence="2 5" type="primary">rssB</name>
    <name evidence="5" type="ORF">D4100_00395</name>
</gene>
<dbReference type="GO" id="GO:0010468">
    <property type="term" value="P:regulation of gene expression"/>
    <property type="evidence" value="ECO:0007669"/>
    <property type="project" value="UniProtKB-UniRule"/>
</dbReference>
<reference evidence="5 6" key="1">
    <citation type="submission" date="2018-09" db="EMBL/GenBank/DDBJ databases">
        <title>Draft genome of a novel serratia sp. strain with antifungal activity.</title>
        <authorList>
            <person name="Dichmann S.I."/>
            <person name="Park B.P."/>
            <person name="Pathiraja D."/>
            <person name="Choi I.-G."/>
            <person name="Stougaard P."/>
            <person name="Hennessy R.C."/>
        </authorList>
    </citation>
    <scope>NUCLEOTIDE SEQUENCE [LARGE SCALE GENOMIC DNA]</scope>
    <source>
        <strain evidence="5 6">S40</strain>
    </source>
</reference>
<keyword evidence="6" id="KW-1185">Reference proteome</keyword>
<dbReference type="Pfam" id="PF00072">
    <property type="entry name" value="Response_reg"/>
    <property type="match status" value="1"/>
</dbReference>
<keyword evidence="1" id="KW-0007">Acetylation</keyword>